<dbReference type="PANTHER" id="PTHR47939:SF13">
    <property type="entry name" value="OS03G0201400 PROTEIN"/>
    <property type="match status" value="1"/>
</dbReference>
<dbReference type="PANTHER" id="PTHR47939">
    <property type="entry name" value="MEMBRANE-ASSOCIATED SALT-INDUCIBLE PROTEIN-LIKE"/>
    <property type="match status" value="1"/>
</dbReference>
<dbReference type="STRING" id="35722.A0A0B7NU29"/>
<keyword evidence="1" id="KW-0677">Repeat</keyword>
<dbReference type="InterPro" id="IPR011990">
    <property type="entry name" value="TPR-like_helical_dom_sf"/>
</dbReference>
<proteinExistence type="predicted"/>
<evidence type="ECO:0000313" key="3">
    <source>
        <dbReference type="EMBL" id="CEP18479.1"/>
    </source>
</evidence>
<dbReference type="Proteomes" id="UP000054107">
    <property type="component" value="Unassembled WGS sequence"/>
</dbReference>
<organism evidence="3 4">
    <name type="scientific">Parasitella parasitica</name>
    <dbReference type="NCBI Taxonomy" id="35722"/>
    <lineage>
        <taxon>Eukaryota</taxon>
        <taxon>Fungi</taxon>
        <taxon>Fungi incertae sedis</taxon>
        <taxon>Mucoromycota</taxon>
        <taxon>Mucoromycotina</taxon>
        <taxon>Mucoromycetes</taxon>
        <taxon>Mucorales</taxon>
        <taxon>Mucorineae</taxon>
        <taxon>Mucoraceae</taxon>
        <taxon>Parasitella</taxon>
    </lineage>
</organism>
<feature type="repeat" description="PPR" evidence="2">
    <location>
        <begin position="368"/>
        <end position="402"/>
    </location>
</feature>
<dbReference type="Pfam" id="PF01535">
    <property type="entry name" value="PPR"/>
    <property type="match status" value="1"/>
</dbReference>
<name>A0A0B7NU29_9FUNG</name>
<sequence>MVFRSCLCSRKYQPLNLYKLQPFFGSFKYPGILLNHPPRPPAYQRLATTSNSITSPNTTSTHQIGKKAPFSDQVCEIQRELNLVLSKKYTTKQSKAYYRRLSKQSPEQLADIFASTANTKGSRKNIVRVAVEAAAYWPQSTIQSVFKIWDNQFAYLQFGIFNSILLKKYTIDRDIAPIIDTLPMYGRPYVVMPFYNAALNACRENRQGDHLRLIINIMKERNIRLDTASFNILLQMKLKQEWPQIPALKIYQDLLEQGAVPNHATFNTFIKHAVQHKEWYTLENWLDLMTTKNTKPTFVTLRILFRALCAHPTEHALSQAFDRVSAIAPLTKEEDFLNTGTSALLDENRNSAAMDLLQATLGLDAELSTFVYNLLLRSLCQRGDIEGAQYVLTSMIKSDSIPKPDIVSFTTVIHGLIRHSDKIDLDQINKLYSRLEKEDLRTNNVLQSVILYGLIKSKDNSNLIKTRILFNSIIRNKNIARLPVQHGDSPLSEMNIYNMMIDFYFLHCHKSKTLKNRIPKEVFELLNEAVEIKKLEPTIVTLNIMVRGLALLNKDLVAADKIVKLLQSKGVDTDETTIYYLAKSAYRQGQISKARQYINNFERPITRSGLVRLKLELNKWDQDASKYEPTSAVEQQP</sequence>
<evidence type="ECO:0008006" key="5">
    <source>
        <dbReference type="Google" id="ProtNLM"/>
    </source>
</evidence>
<evidence type="ECO:0000256" key="2">
    <source>
        <dbReference type="PROSITE-ProRule" id="PRU00708"/>
    </source>
</evidence>
<dbReference type="Gene3D" id="1.25.40.10">
    <property type="entry name" value="Tetratricopeptide repeat domain"/>
    <property type="match status" value="3"/>
</dbReference>
<dbReference type="AlphaFoldDB" id="A0A0B7NU29"/>
<gene>
    <name evidence="3" type="primary">PARPA_12783.1 scaffold 45468</name>
</gene>
<keyword evidence="4" id="KW-1185">Reference proteome</keyword>
<accession>A0A0B7NU29</accession>
<dbReference type="InterPro" id="IPR002885">
    <property type="entry name" value="PPR_rpt"/>
</dbReference>
<evidence type="ECO:0000313" key="4">
    <source>
        <dbReference type="Proteomes" id="UP000054107"/>
    </source>
</evidence>
<dbReference type="EMBL" id="LN733835">
    <property type="protein sequence ID" value="CEP18479.1"/>
    <property type="molecule type" value="Genomic_DNA"/>
</dbReference>
<dbReference type="PROSITE" id="PS51375">
    <property type="entry name" value="PPR"/>
    <property type="match status" value="1"/>
</dbReference>
<dbReference type="OrthoDB" id="185373at2759"/>
<dbReference type="NCBIfam" id="TIGR00756">
    <property type="entry name" value="PPR"/>
    <property type="match status" value="1"/>
</dbReference>
<protein>
    <recommendedName>
        <fullName evidence="5">Pentacotripeptide-repeat region of PRORP domain-containing protein</fullName>
    </recommendedName>
</protein>
<dbReference type="InterPro" id="IPR050667">
    <property type="entry name" value="PPR-containing_protein"/>
</dbReference>
<reference evidence="3 4" key="1">
    <citation type="submission" date="2014-09" db="EMBL/GenBank/DDBJ databases">
        <authorList>
            <person name="Ellenberger Sabrina"/>
        </authorList>
    </citation>
    <scope>NUCLEOTIDE SEQUENCE [LARGE SCALE GENOMIC DNA]</scope>
    <source>
        <strain evidence="3 4">CBS 412.66</strain>
    </source>
</reference>
<evidence type="ECO:0000256" key="1">
    <source>
        <dbReference type="ARBA" id="ARBA00022737"/>
    </source>
</evidence>